<dbReference type="InterPro" id="IPR046347">
    <property type="entry name" value="bZIP_sf"/>
</dbReference>
<feature type="region of interest" description="Disordered" evidence="5">
    <location>
        <begin position="307"/>
        <end position="374"/>
    </location>
</feature>
<dbReference type="InterPro" id="IPR004827">
    <property type="entry name" value="bZIP"/>
</dbReference>
<keyword evidence="8" id="KW-1185">Reference proteome</keyword>
<dbReference type="Proteomes" id="UP001628179">
    <property type="component" value="Unassembled WGS sequence"/>
</dbReference>
<feature type="compositionally biased region" description="Basic and acidic residues" evidence="5">
    <location>
        <begin position="234"/>
        <end position="244"/>
    </location>
</feature>
<evidence type="ECO:0000256" key="5">
    <source>
        <dbReference type="SAM" id="MobiDB-lite"/>
    </source>
</evidence>
<feature type="region of interest" description="Disordered" evidence="5">
    <location>
        <begin position="234"/>
        <end position="289"/>
    </location>
</feature>
<comment type="subcellular location">
    <subcellularLocation>
        <location evidence="1">Nucleus</location>
    </subcellularLocation>
</comment>
<evidence type="ECO:0000256" key="2">
    <source>
        <dbReference type="ARBA" id="ARBA00023015"/>
    </source>
</evidence>
<dbReference type="EMBL" id="BAAFSV010000001">
    <property type="protein sequence ID" value="GAB1310600.1"/>
    <property type="molecule type" value="Genomic_DNA"/>
</dbReference>
<feature type="compositionally biased region" description="Basic and acidic residues" evidence="5">
    <location>
        <begin position="357"/>
        <end position="367"/>
    </location>
</feature>
<keyword evidence="2" id="KW-0805">Transcription regulation</keyword>
<evidence type="ECO:0000313" key="7">
    <source>
        <dbReference type="EMBL" id="GAB1310600.1"/>
    </source>
</evidence>
<dbReference type="GeneID" id="98171555"/>
<name>A0ABQ0FYM1_9PEZI</name>
<feature type="domain" description="BZIP" evidence="6">
    <location>
        <begin position="356"/>
        <end position="419"/>
    </location>
</feature>
<evidence type="ECO:0000256" key="4">
    <source>
        <dbReference type="ARBA" id="ARBA00023242"/>
    </source>
</evidence>
<keyword evidence="4" id="KW-0539">Nucleus</keyword>
<organism evidence="7 8">
    <name type="scientific">Madurella fahalii</name>
    <dbReference type="NCBI Taxonomy" id="1157608"/>
    <lineage>
        <taxon>Eukaryota</taxon>
        <taxon>Fungi</taxon>
        <taxon>Dikarya</taxon>
        <taxon>Ascomycota</taxon>
        <taxon>Pezizomycotina</taxon>
        <taxon>Sordariomycetes</taxon>
        <taxon>Sordariomycetidae</taxon>
        <taxon>Sordariales</taxon>
        <taxon>Sordariales incertae sedis</taxon>
        <taxon>Madurella</taxon>
    </lineage>
</organism>
<dbReference type="SUPFAM" id="SSF57959">
    <property type="entry name" value="Leucine zipper domain"/>
    <property type="match status" value="1"/>
</dbReference>
<sequence length="463" mass="50650">MAITGRWHASVQVDVLTKGGPYDHCERTRAPEEMGSRATGCSTSTFERQKARIDVDSFASMLDAQRPRPHDATAPLPNWGANGTQESLLSFDQTATSMDWQEQISATGPGHLRRIAPTHSDFAGEQSFQSSTEWLQLPSSGYASTVIDDFETGLSGPSSMPWPPGALVSGITEQPIVGGSILHSESISSYPLAPLELESKLRALSVTPRPSDDAIRPQQCQDRPAGEYDLEYNRERRELPHGDAADVGMPAKRKRGRPPNQTRDIDLMMHARPPTPRRESTADTTTSSDVTAVADVDSFLLSIMDDAAPDPHDVLPKKTTAATTLTTTHARRGYAGSTSNNNNNNTNNKNKNNNNNRKSERNRDRNRAAASRYRAKTQAAFAQLEAEEREASERHRSLLACAGRLRDEVFQLKNELLRHADCDCPFIQAYLSQAARQASAGLRASVSSMPTGLTAQGVQDGRD</sequence>
<evidence type="ECO:0000256" key="1">
    <source>
        <dbReference type="ARBA" id="ARBA00004123"/>
    </source>
</evidence>
<keyword evidence="3" id="KW-0804">Transcription</keyword>
<comment type="caution">
    <text evidence="7">The sequence shown here is derived from an EMBL/GenBank/DDBJ whole genome shotgun (WGS) entry which is preliminary data.</text>
</comment>
<feature type="compositionally biased region" description="Low complexity" evidence="5">
    <location>
        <begin position="319"/>
        <end position="328"/>
    </location>
</feature>
<dbReference type="SMART" id="SM00338">
    <property type="entry name" value="BRLZ"/>
    <property type="match status" value="1"/>
</dbReference>
<evidence type="ECO:0000313" key="8">
    <source>
        <dbReference type="Proteomes" id="UP001628179"/>
    </source>
</evidence>
<reference evidence="7 8" key="1">
    <citation type="submission" date="2024-09" db="EMBL/GenBank/DDBJ databases">
        <title>Itraconazole resistance in Madurella fahalii resulting from another homologue of gene encoding cytochrome P450 14-alpha sterol demethylase (CYP51).</title>
        <authorList>
            <person name="Yoshioka I."/>
            <person name="Fahal A.H."/>
            <person name="Kaneko S."/>
            <person name="Yaguchi T."/>
        </authorList>
    </citation>
    <scope>NUCLEOTIDE SEQUENCE [LARGE SCALE GENOMIC DNA]</scope>
    <source>
        <strain evidence="7 8">IFM 68171</strain>
    </source>
</reference>
<dbReference type="PROSITE" id="PS00036">
    <property type="entry name" value="BZIP_BASIC"/>
    <property type="match status" value="1"/>
</dbReference>
<feature type="compositionally biased region" description="Low complexity" evidence="5">
    <location>
        <begin position="340"/>
        <end position="356"/>
    </location>
</feature>
<proteinExistence type="predicted"/>
<dbReference type="InterPro" id="IPR051027">
    <property type="entry name" value="bZIP_transcription_factors"/>
</dbReference>
<protein>
    <submittedName>
        <fullName evidence="7">Transcription factor atf21</fullName>
    </submittedName>
</protein>
<gene>
    <name evidence="7" type="ORF">MFIFM68171_00810</name>
</gene>
<evidence type="ECO:0000259" key="6">
    <source>
        <dbReference type="PROSITE" id="PS50217"/>
    </source>
</evidence>
<dbReference type="Gene3D" id="1.20.5.170">
    <property type="match status" value="1"/>
</dbReference>
<evidence type="ECO:0000256" key="3">
    <source>
        <dbReference type="ARBA" id="ARBA00023163"/>
    </source>
</evidence>
<dbReference type="PANTHER" id="PTHR19304">
    <property type="entry name" value="CYCLIC-AMP RESPONSE ELEMENT BINDING PROTEIN"/>
    <property type="match status" value="1"/>
</dbReference>
<dbReference type="PROSITE" id="PS50217">
    <property type="entry name" value="BZIP"/>
    <property type="match status" value="1"/>
</dbReference>
<dbReference type="RefSeq" id="XP_070912333.1">
    <property type="nucleotide sequence ID" value="XM_071056232.1"/>
</dbReference>
<accession>A0ABQ0FYM1</accession>
<dbReference type="CDD" id="cd14687">
    <property type="entry name" value="bZIP_ATF2"/>
    <property type="match status" value="1"/>
</dbReference>